<comment type="caution">
    <text evidence="2">The sequence shown here is derived from an EMBL/GenBank/DDBJ whole genome shotgun (WGS) entry which is preliminary data.</text>
</comment>
<dbReference type="AlphaFoldDB" id="A0A022PL21"/>
<name>A0A022PL21_9GAMM</name>
<evidence type="ECO:0000256" key="1">
    <source>
        <dbReference type="SAM" id="Phobius"/>
    </source>
</evidence>
<dbReference type="PATRIC" id="fig|1393736.3.peg.1194"/>
<evidence type="ECO:0000313" key="2">
    <source>
        <dbReference type="EMBL" id="EYU16346.1"/>
    </source>
</evidence>
<gene>
    <name evidence="2" type="ORF">BA1DRAFT_01171</name>
</gene>
<protein>
    <submittedName>
        <fullName evidence="2">Uncharacterized protein</fullName>
    </submittedName>
</protein>
<feature type="transmembrane region" description="Helical" evidence="1">
    <location>
        <begin position="46"/>
        <end position="72"/>
    </location>
</feature>
<dbReference type="RefSeq" id="WP_036776922.1">
    <property type="nucleotide sequence ID" value="NZ_CAWLTM010000103.1"/>
</dbReference>
<keyword evidence="1" id="KW-0472">Membrane</keyword>
<keyword evidence="1" id="KW-1133">Transmembrane helix</keyword>
<keyword evidence="3" id="KW-1185">Reference proteome</keyword>
<sequence length="73" mass="8266">MPAFHSPSDPIILPASETLTPKQQSLIRDLIRDECDYRDRDALFKLLSVITLLKFAGILTLGVLLLVFRLLWG</sequence>
<accession>A0A022PL21</accession>
<keyword evidence="1" id="KW-0812">Transmembrane</keyword>
<reference evidence="2 3" key="1">
    <citation type="submission" date="2014-03" db="EMBL/GenBank/DDBJ databases">
        <title>Draft Genome of Photorhabdus luminescens BA1, an Egyptian Isolate.</title>
        <authorList>
            <person name="Ghazal S."/>
            <person name="Hurst S.G.IV."/>
            <person name="Morris K."/>
            <person name="Thomas K."/>
            <person name="Tisa L.S."/>
        </authorList>
    </citation>
    <scope>NUCLEOTIDE SEQUENCE [LARGE SCALE GENOMIC DNA]</scope>
    <source>
        <strain evidence="2 3">BA1</strain>
    </source>
</reference>
<evidence type="ECO:0000313" key="3">
    <source>
        <dbReference type="Proteomes" id="UP000023464"/>
    </source>
</evidence>
<dbReference type="EMBL" id="JFGV01000012">
    <property type="protein sequence ID" value="EYU16346.1"/>
    <property type="molecule type" value="Genomic_DNA"/>
</dbReference>
<proteinExistence type="predicted"/>
<organism evidence="2 3">
    <name type="scientific">Photorhabdus aegyptia</name>
    <dbReference type="NCBI Taxonomy" id="2805098"/>
    <lineage>
        <taxon>Bacteria</taxon>
        <taxon>Pseudomonadati</taxon>
        <taxon>Pseudomonadota</taxon>
        <taxon>Gammaproteobacteria</taxon>
        <taxon>Enterobacterales</taxon>
        <taxon>Morganellaceae</taxon>
        <taxon>Photorhabdus</taxon>
    </lineage>
</organism>
<dbReference type="Proteomes" id="UP000023464">
    <property type="component" value="Unassembled WGS sequence"/>
</dbReference>